<feature type="signal peptide" evidence="1">
    <location>
        <begin position="1"/>
        <end position="26"/>
    </location>
</feature>
<reference evidence="4" key="1">
    <citation type="submission" date="2017-08" db="EMBL/GenBank/DDBJ databases">
        <title>A dynamic microbial community with high functional redundancy inhabits the cold, oxic subseafloor aquifer.</title>
        <authorList>
            <person name="Tully B.J."/>
            <person name="Wheat C.G."/>
            <person name="Glazer B.T."/>
            <person name="Huber J.A."/>
        </authorList>
    </citation>
    <scope>NUCLEOTIDE SEQUENCE [LARGE SCALE GENOMIC DNA]</scope>
</reference>
<organism evidence="3 4">
    <name type="scientific">SAR86 cluster bacterium</name>
    <dbReference type="NCBI Taxonomy" id="2030880"/>
    <lineage>
        <taxon>Bacteria</taxon>
        <taxon>Pseudomonadati</taxon>
        <taxon>Pseudomonadota</taxon>
        <taxon>Gammaproteobacteria</taxon>
        <taxon>SAR86 cluster</taxon>
    </lineage>
</organism>
<dbReference type="AlphaFoldDB" id="A0A2A5CGE3"/>
<protein>
    <recommendedName>
        <fullName evidence="2">Alpha/beta hydrolase domain-containing protein</fullName>
    </recommendedName>
</protein>
<proteinExistence type="predicted"/>
<evidence type="ECO:0000313" key="4">
    <source>
        <dbReference type="Proteomes" id="UP000228987"/>
    </source>
</evidence>
<name>A0A2A5CGE3_9GAMM</name>
<evidence type="ECO:0000259" key="2">
    <source>
        <dbReference type="Pfam" id="PF20091"/>
    </source>
</evidence>
<evidence type="ECO:0000256" key="1">
    <source>
        <dbReference type="SAM" id="SignalP"/>
    </source>
</evidence>
<dbReference type="Pfam" id="PF20091">
    <property type="entry name" value="Abhydrolase_10"/>
    <property type="match status" value="1"/>
</dbReference>
<dbReference type="EMBL" id="NVWI01000002">
    <property type="protein sequence ID" value="PCJ42934.1"/>
    <property type="molecule type" value="Genomic_DNA"/>
</dbReference>
<comment type="caution">
    <text evidence="3">The sequence shown here is derived from an EMBL/GenBank/DDBJ whole genome shotgun (WGS) entry which is preliminary data.</text>
</comment>
<accession>A0A2A5CGE3</accession>
<keyword evidence="1" id="KW-0732">Signal</keyword>
<gene>
    <name evidence="3" type="ORF">COA71_05425</name>
</gene>
<dbReference type="Proteomes" id="UP000228987">
    <property type="component" value="Unassembled WGS sequence"/>
</dbReference>
<dbReference type="InterPro" id="IPR045394">
    <property type="entry name" value="Abhydrolase_dom"/>
</dbReference>
<feature type="chain" id="PRO_5012314338" description="Alpha/beta hydrolase domain-containing protein" evidence="1">
    <location>
        <begin position="27"/>
        <end position="451"/>
    </location>
</feature>
<evidence type="ECO:0000313" key="3">
    <source>
        <dbReference type="EMBL" id="PCJ42934.1"/>
    </source>
</evidence>
<sequence length="451" mass="49575">MNKNKKSIIKTVLAAVALLAGSQVFSQGGPLAGFMIEPIVPEQSTVVAIPSVRPITGRGETWNSSPAQWPGHGIEDFNYEINEYYISGTAAGEPYTTRMVIRRPANDSDSSGLVIAEAMHPIGGAHAFEYNSVYIMDSGHIAVEVSTLGADQIREFNSNRYGDIQISPTQTSEVLAQAGALIKSEQSPIADLNPRKMILWGTSASSAIMTRYLPAHEVFTLADGSNIYDGFMPTSNGSDIEPVDVPMIQVPTQHEYGMGATTIQDGDEPGSQFRVYEFAGLAHLDARNNRARVTQNDCQHPISMFPQEAYFSVALHHLLEWVDNGTVPPRASRILMDNYVDNDGSLMLLDDSGNPYGGIRNPYVDVAAYKYTMRNVYIGDNAEGQVLGASILCFLSGWQTPVESASLRREYRSTTNYVNQFEDRLNELEAAGWSLPVYHDLIMEDARNVQF</sequence>
<feature type="domain" description="Alpha/beta hydrolase" evidence="2">
    <location>
        <begin position="72"/>
        <end position="442"/>
    </location>
</feature>